<reference evidence="1" key="1">
    <citation type="submission" date="2018-05" db="EMBL/GenBank/DDBJ databases">
        <authorList>
            <person name="Lanie J.A."/>
            <person name="Ng W.-L."/>
            <person name="Kazmierczak K.M."/>
            <person name="Andrzejewski T.M."/>
            <person name="Davidsen T.M."/>
            <person name="Wayne K.J."/>
            <person name="Tettelin H."/>
            <person name="Glass J.I."/>
            <person name="Rusch D."/>
            <person name="Podicherti R."/>
            <person name="Tsui H.-C.T."/>
            <person name="Winkler M.E."/>
        </authorList>
    </citation>
    <scope>NUCLEOTIDE SEQUENCE</scope>
    <source>
        <strain evidence="1">KNB</strain>
    </source>
</reference>
<accession>A0A2X0R9B6</accession>
<protein>
    <submittedName>
        <fullName evidence="1">Uncharacterized protein</fullName>
    </submittedName>
</protein>
<dbReference type="EMBL" id="LS423452">
    <property type="protein sequence ID" value="SPS06712.1"/>
    <property type="molecule type" value="Genomic_DNA"/>
</dbReference>
<evidence type="ECO:0000313" key="1">
    <source>
        <dbReference type="EMBL" id="SPS06712.1"/>
    </source>
</evidence>
<organism evidence="1">
    <name type="scientific">Candidatus Nitrotoga fabula</name>
    <dbReference type="NCBI Taxonomy" id="2182327"/>
    <lineage>
        <taxon>Bacteria</taxon>
        <taxon>Pseudomonadati</taxon>
        <taxon>Pseudomonadota</taxon>
        <taxon>Betaproteobacteria</taxon>
        <taxon>Nitrosomonadales</taxon>
        <taxon>Gallionellaceae</taxon>
        <taxon>Candidatus Nitrotoga</taxon>
    </lineage>
</organism>
<name>A0A2X0R9B6_9PROT</name>
<dbReference type="AlphaFoldDB" id="A0A2X0R9B6"/>
<proteinExistence type="predicted"/>
<gene>
    <name evidence="1" type="ORF">NITFAB_2305</name>
</gene>
<sequence length="35" mass="3898">MTGNLGELIDLGDLGHTNIFLAKYIMLQTKTQIFS</sequence>